<protein>
    <submittedName>
        <fullName evidence="1">Uncharacterized protein</fullName>
    </submittedName>
</protein>
<reference evidence="1" key="1">
    <citation type="submission" date="2023-06" db="EMBL/GenBank/DDBJ databases">
        <authorList>
            <consortium name="Lawrence Berkeley National Laboratory"/>
            <person name="Ahrendt S."/>
            <person name="Sahu N."/>
            <person name="Indic B."/>
            <person name="Wong-Bajracharya J."/>
            <person name="Merenyi Z."/>
            <person name="Ke H.-M."/>
            <person name="Monk M."/>
            <person name="Kocsube S."/>
            <person name="Drula E."/>
            <person name="Lipzen A."/>
            <person name="Balint B."/>
            <person name="Henrissat B."/>
            <person name="Andreopoulos B."/>
            <person name="Martin F.M."/>
            <person name="Harder C.B."/>
            <person name="Rigling D."/>
            <person name="Ford K.L."/>
            <person name="Foster G.D."/>
            <person name="Pangilinan J."/>
            <person name="Papanicolaou A."/>
            <person name="Barry K."/>
            <person name="LaButti K."/>
            <person name="Viragh M."/>
            <person name="Koriabine M."/>
            <person name="Yan M."/>
            <person name="Riley R."/>
            <person name="Champramary S."/>
            <person name="Plett K.L."/>
            <person name="Tsai I.J."/>
            <person name="Slot J."/>
            <person name="Sipos G."/>
            <person name="Plett J."/>
            <person name="Nagy L.G."/>
            <person name="Grigoriev I.V."/>
        </authorList>
    </citation>
    <scope>NUCLEOTIDE SEQUENCE</scope>
    <source>
        <strain evidence="1">ICMP 16352</strain>
    </source>
</reference>
<sequence length="294" mass="33472">MTTLKAIWQGVKDLRDGMEAMSNHKMGNLNSESRCPWISTSTVLLFAPSLRPISDGCVPLALAAQFEDFNFREIFIPVHRYQHDCEAGESIPAKTAYTDKKHRLKFVYQKPKRLCSSRPIVSADYMRSQAPRQILRLFSYHRHIRSTSKSVFRRIVNTCMLLLREGYDLSAELRGTGLCIHFTQWEQKNPGMRYQPRYSNADDVPVPLWLSCTMHSKLSQRVANATLSEFPSAGVASNVRVHGDVNPLRLLTLRRRTSTQHSFQNPDRIAIVAISRVTCGGVQAQDLKRPDIAR</sequence>
<dbReference type="EMBL" id="JAUEPR010000001">
    <property type="protein sequence ID" value="KAK0490258.1"/>
    <property type="molecule type" value="Genomic_DNA"/>
</dbReference>
<gene>
    <name evidence="1" type="ORF">IW261DRAFT_1412829</name>
</gene>
<proteinExistence type="predicted"/>
<dbReference type="Proteomes" id="UP001175227">
    <property type="component" value="Unassembled WGS sequence"/>
</dbReference>
<organism evidence="1 2">
    <name type="scientific">Armillaria novae-zelandiae</name>
    <dbReference type="NCBI Taxonomy" id="153914"/>
    <lineage>
        <taxon>Eukaryota</taxon>
        <taxon>Fungi</taxon>
        <taxon>Dikarya</taxon>
        <taxon>Basidiomycota</taxon>
        <taxon>Agaricomycotina</taxon>
        <taxon>Agaricomycetes</taxon>
        <taxon>Agaricomycetidae</taxon>
        <taxon>Agaricales</taxon>
        <taxon>Marasmiineae</taxon>
        <taxon>Physalacriaceae</taxon>
        <taxon>Armillaria</taxon>
    </lineage>
</organism>
<name>A0AA39UJG6_9AGAR</name>
<evidence type="ECO:0000313" key="2">
    <source>
        <dbReference type="Proteomes" id="UP001175227"/>
    </source>
</evidence>
<dbReference type="AlphaFoldDB" id="A0AA39UJG6"/>
<accession>A0AA39UJG6</accession>
<evidence type="ECO:0000313" key="1">
    <source>
        <dbReference type="EMBL" id="KAK0490258.1"/>
    </source>
</evidence>
<comment type="caution">
    <text evidence="1">The sequence shown here is derived from an EMBL/GenBank/DDBJ whole genome shotgun (WGS) entry which is preliminary data.</text>
</comment>
<keyword evidence="2" id="KW-1185">Reference proteome</keyword>